<sequence>MKGLELVAAAIGVAVLNYVHGASITSTTEFARVERGDNLGPRISASNSGLKISGRNLVPPGQGGLWVGQYDWERRTKYEYNHTKEISTYSYQEGTLLTGWVIAVIVIVPLIVLITIIVAGVCVYRACTRRKSTDNHREYAVGAPEGILVSGIPFVSYRSPLRCGKPITTEPEMTSSSTRLAATVAFALTLVVAVSARSAHEPEKLNTDVVTHASDDFSIPINPAETIFSLAKGAIIAIVISVIVVIVLIVLCCVCCCKACAKNKETHTVVYSGNPPQQFPPPMHHQWPPGTQPTSPQGYFAPQAQEAAPPLAYPPAYPAGPAYEPPKKY</sequence>
<evidence type="ECO:0000256" key="3">
    <source>
        <dbReference type="ARBA" id="ARBA00022989"/>
    </source>
</evidence>
<reference evidence="8" key="1">
    <citation type="journal article" date="2020" name="Cell">
        <title>Large-Scale Comparative Analyses of Tick Genomes Elucidate Their Genetic Diversity and Vector Capacities.</title>
        <authorList>
            <consortium name="Tick Genome and Microbiome Consortium (TIGMIC)"/>
            <person name="Jia N."/>
            <person name="Wang J."/>
            <person name="Shi W."/>
            <person name="Du L."/>
            <person name="Sun Y."/>
            <person name="Zhan W."/>
            <person name="Jiang J.F."/>
            <person name="Wang Q."/>
            <person name="Zhang B."/>
            <person name="Ji P."/>
            <person name="Bell-Sakyi L."/>
            <person name="Cui X.M."/>
            <person name="Yuan T.T."/>
            <person name="Jiang B.G."/>
            <person name="Yang W.F."/>
            <person name="Lam T.T."/>
            <person name="Chang Q.C."/>
            <person name="Ding S.J."/>
            <person name="Wang X.J."/>
            <person name="Zhu J.G."/>
            <person name="Ruan X.D."/>
            <person name="Zhao L."/>
            <person name="Wei J.T."/>
            <person name="Ye R.Z."/>
            <person name="Que T.C."/>
            <person name="Du C.H."/>
            <person name="Zhou Y.H."/>
            <person name="Cheng J.X."/>
            <person name="Dai P.F."/>
            <person name="Guo W.B."/>
            <person name="Han X.H."/>
            <person name="Huang E.J."/>
            <person name="Li L.F."/>
            <person name="Wei W."/>
            <person name="Gao Y.C."/>
            <person name="Liu J.Z."/>
            <person name="Shao H.Z."/>
            <person name="Wang X."/>
            <person name="Wang C.C."/>
            <person name="Yang T.C."/>
            <person name="Huo Q.B."/>
            <person name="Li W."/>
            <person name="Chen H.Y."/>
            <person name="Chen S.E."/>
            <person name="Zhou L.G."/>
            <person name="Ni X.B."/>
            <person name="Tian J.H."/>
            <person name="Sheng Y."/>
            <person name="Liu T."/>
            <person name="Pan Y.S."/>
            <person name="Xia L.Y."/>
            <person name="Li J."/>
            <person name="Zhao F."/>
            <person name="Cao W.C."/>
        </authorList>
    </citation>
    <scope>NUCLEOTIDE SEQUENCE</scope>
    <source>
        <strain evidence="8">Rmic-2018</strain>
    </source>
</reference>
<evidence type="ECO:0000256" key="6">
    <source>
        <dbReference type="SAM" id="Phobius"/>
    </source>
</evidence>
<dbReference type="EMBL" id="JABSTU010000003">
    <property type="protein sequence ID" value="KAH8036148.1"/>
    <property type="molecule type" value="Genomic_DNA"/>
</dbReference>
<dbReference type="AlphaFoldDB" id="A0A9J6EPX2"/>
<dbReference type="VEuPathDB" id="VectorBase:LOC119180689"/>
<dbReference type="InterPro" id="IPR026910">
    <property type="entry name" value="Shisa"/>
</dbReference>
<evidence type="ECO:0000256" key="1">
    <source>
        <dbReference type="ARBA" id="ARBA00004370"/>
    </source>
</evidence>
<evidence type="ECO:0000256" key="5">
    <source>
        <dbReference type="SAM" id="MobiDB-lite"/>
    </source>
</evidence>
<dbReference type="GO" id="GO:0016020">
    <property type="term" value="C:membrane"/>
    <property type="evidence" value="ECO:0007669"/>
    <property type="project" value="UniProtKB-SubCell"/>
</dbReference>
<reference evidence="8" key="2">
    <citation type="submission" date="2021-09" db="EMBL/GenBank/DDBJ databases">
        <authorList>
            <person name="Jia N."/>
            <person name="Wang J."/>
            <person name="Shi W."/>
            <person name="Du L."/>
            <person name="Sun Y."/>
            <person name="Zhan W."/>
            <person name="Jiang J."/>
            <person name="Wang Q."/>
            <person name="Zhang B."/>
            <person name="Ji P."/>
            <person name="Sakyi L.B."/>
            <person name="Cui X."/>
            <person name="Yuan T."/>
            <person name="Jiang B."/>
            <person name="Yang W."/>
            <person name="Lam T.T.-Y."/>
            <person name="Chang Q."/>
            <person name="Ding S."/>
            <person name="Wang X."/>
            <person name="Zhu J."/>
            <person name="Ruan X."/>
            <person name="Zhao L."/>
            <person name="Wei J."/>
            <person name="Que T."/>
            <person name="Du C."/>
            <person name="Cheng J."/>
            <person name="Dai P."/>
            <person name="Han X."/>
            <person name="Huang E."/>
            <person name="Gao Y."/>
            <person name="Liu J."/>
            <person name="Shao H."/>
            <person name="Ye R."/>
            <person name="Li L."/>
            <person name="Wei W."/>
            <person name="Wang X."/>
            <person name="Wang C."/>
            <person name="Huo Q."/>
            <person name="Li W."/>
            <person name="Guo W."/>
            <person name="Chen H."/>
            <person name="Chen S."/>
            <person name="Zhou L."/>
            <person name="Zhou L."/>
            <person name="Ni X."/>
            <person name="Tian J."/>
            <person name="Zhou Y."/>
            <person name="Sheng Y."/>
            <person name="Liu T."/>
            <person name="Pan Y."/>
            <person name="Xia L."/>
            <person name="Li J."/>
            <person name="Zhao F."/>
            <person name="Cao W."/>
        </authorList>
    </citation>
    <scope>NUCLEOTIDE SEQUENCE</scope>
    <source>
        <strain evidence="8">Rmic-2018</strain>
        <tissue evidence="8">Larvae</tissue>
    </source>
</reference>
<proteinExistence type="predicted"/>
<evidence type="ECO:0000313" key="9">
    <source>
        <dbReference type="Proteomes" id="UP000821866"/>
    </source>
</evidence>
<name>A0A9J6EPX2_RHIMP</name>
<evidence type="ECO:0000256" key="2">
    <source>
        <dbReference type="ARBA" id="ARBA00022692"/>
    </source>
</evidence>
<evidence type="ECO:0000256" key="7">
    <source>
        <dbReference type="SAM" id="SignalP"/>
    </source>
</evidence>
<feature type="transmembrane region" description="Helical" evidence="6">
    <location>
        <begin position="180"/>
        <end position="199"/>
    </location>
</feature>
<evidence type="ECO:0000256" key="4">
    <source>
        <dbReference type="ARBA" id="ARBA00023136"/>
    </source>
</evidence>
<feature type="signal peptide" evidence="7">
    <location>
        <begin position="1"/>
        <end position="21"/>
    </location>
</feature>
<feature type="compositionally biased region" description="Low complexity" evidence="5">
    <location>
        <begin position="301"/>
        <end position="310"/>
    </location>
</feature>
<feature type="transmembrane region" description="Helical" evidence="6">
    <location>
        <begin position="100"/>
        <end position="127"/>
    </location>
</feature>
<gene>
    <name evidence="8" type="ORF">HPB51_017959</name>
</gene>
<keyword evidence="2 6" id="KW-0812">Transmembrane</keyword>
<keyword evidence="4 6" id="KW-0472">Membrane</keyword>
<dbReference type="Proteomes" id="UP000821866">
    <property type="component" value="Chromosome 11"/>
</dbReference>
<keyword evidence="3 6" id="KW-1133">Transmembrane helix</keyword>
<feature type="region of interest" description="Disordered" evidence="5">
    <location>
        <begin position="280"/>
        <end position="329"/>
    </location>
</feature>
<evidence type="ECO:0000313" key="8">
    <source>
        <dbReference type="EMBL" id="KAH8036148.1"/>
    </source>
</evidence>
<comment type="caution">
    <text evidence="8">The sequence shown here is derived from an EMBL/GenBank/DDBJ whole genome shotgun (WGS) entry which is preliminary data.</text>
</comment>
<keyword evidence="9" id="KW-1185">Reference proteome</keyword>
<feature type="chain" id="PRO_5039921855" evidence="7">
    <location>
        <begin position="22"/>
        <end position="329"/>
    </location>
</feature>
<keyword evidence="7" id="KW-0732">Signal</keyword>
<organism evidence="8 9">
    <name type="scientific">Rhipicephalus microplus</name>
    <name type="common">Cattle tick</name>
    <name type="synonym">Boophilus microplus</name>
    <dbReference type="NCBI Taxonomy" id="6941"/>
    <lineage>
        <taxon>Eukaryota</taxon>
        <taxon>Metazoa</taxon>
        <taxon>Ecdysozoa</taxon>
        <taxon>Arthropoda</taxon>
        <taxon>Chelicerata</taxon>
        <taxon>Arachnida</taxon>
        <taxon>Acari</taxon>
        <taxon>Parasitiformes</taxon>
        <taxon>Ixodida</taxon>
        <taxon>Ixodoidea</taxon>
        <taxon>Ixodidae</taxon>
        <taxon>Rhipicephalinae</taxon>
        <taxon>Rhipicephalus</taxon>
        <taxon>Boophilus</taxon>
    </lineage>
</organism>
<dbReference type="PANTHER" id="PTHR31395">
    <property type="entry name" value="SHISA"/>
    <property type="match status" value="1"/>
</dbReference>
<comment type="subcellular location">
    <subcellularLocation>
        <location evidence="1">Membrane</location>
    </subcellularLocation>
</comment>
<protein>
    <submittedName>
        <fullName evidence="8">Uncharacterized protein</fullName>
    </submittedName>
</protein>
<feature type="transmembrane region" description="Helical" evidence="6">
    <location>
        <begin position="234"/>
        <end position="257"/>
    </location>
</feature>
<dbReference type="VEuPathDB" id="VectorBase:LOC119181031"/>
<dbReference type="PANTHER" id="PTHR31395:SF23">
    <property type="entry name" value="GEO05642P1"/>
    <property type="match status" value="1"/>
</dbReference>
<accession>A0A9J6EPX2</accession>